<evidence type="ECO:0000313" key="3">
    <source>
        <dbReference type="Proteomes" id="UP000515811"/>
    </source>
</evidence>
<dbReference type="AlphaFoldDB" id="A0A7G9RT44"/>
<dbReference type="EMBL" id="CP060714">
    <property type="protein sequence ID" value="QNN58769.1"/>
    <property type="molecule type" value="Genomic_DNA"/>
</dbReference>
<organism evidence="2 3">
    <name type="scientific">Diaphorobacter ruginosibacter</name>
    <dbReference type="NCBI Taxonomy" id="1715720"/>
    <lineage>
        <taxon>Bacteria</taxon>
        <taxon>Pseudomonadati</taxon>
        <taxon>Pseudomonadota</taxon>
        <taxon>Betaproteobacteria</taxon>
        <taxon>Burkholderiales</taxon>
        <taxon>Comamonadaceae</taxon>
        <taxon>Diaphorobacter</taxon>
    </lineage>
</organism>
<sequence>MHSELLTSDQRLRSDEFSLEAREQLSEDARNAPSHQYLVVSLSSGMQKKGKLRWSTRIARRKREDPARPAPVQQPQPS</sequence>
<feature type="region of interest" description="Disordered" evidence="1">
    <location>
        <begin position="1"/>
        <end position="33"/>
    </location>
</feature>
<dbReference type="Proteomes" id="UP000515811">
    <property type="component" value="Chromosome"/>
</dbReference>
<proteinExistence type="predicted"/>
<feature type="compositionally biased region" description="Pro residues" evidence="1">
    <location>
        <begin position="68"/>
        <end position="78"/>
    </location>
</feature>
<reference evidence="2 3" key="1">
    <citation type="submission" date="2020-08" db="EMBL/GenBank/DDBJ databases">
        <title>Genome sequence of Diaphorobacter ruginosibacter DSM 27467T.</title>
        <authorList>
            <person name="Hyun D.-W."/>
            <person name="Bae J.-W."/>
        </authorList>
    </citation>
    <scope>NUCLEOTIDE SEQUENCE [LARGE SCALE GENOMIC DNA]</scope>
    <source>
        <strain evidence="2 3">DSM 27467</strain>
    </source>
</reference>
<gene>
    <name evidence="2" type="ORF">H9K76_08150</name>
</gene>
<feature type="region of interest" description="Disordered" evidence="1">
    <location>
        <begin position="48"/>
        <end position="78"/>
    </location>
</feature>
<dbReference type="RefSeq" id="WP_187599425.1">
    <property type="nucleotide sequence ID" value="NZ_CP060714.1"/>
</dbReference>
<keyword evidence="3" id="KW-1185">Reference proteome</keyword>
<protein>
    <submittedName>
        <fullName evidence="2">Uncharacterized protein</fullName>
    </submittedName>
</protein>
<dbReference type="KEGG" id="drg:H9K76_08150"/>
<evidence type="ECO:0000256" key="1">
    <source>
        <dbReference type="SAM" id="MobiDB-lite"/>
    </source>
</evidence>
<feature type="compositionally biased region" description="Basic residues" evidence="1">
    <location>
        <begin position="48"/>
        <end position="61"/>
    </location>
</feature>
<accession>A0A7G9RT44</accession>
<feature type="compositionally biased region" description="Basic and acidic residues" evidence="1">
    <location>
        <begin position="10"/>
        <end position="30"/>
    </location>
</feature>
<name>A0A7G9RT44_9BURK</name>
<evidence type="ECO:0000313" key="2">
    <source>
        <dbReference type="EMBL" id="QNN58769.1"/>
    </source>
</evidence>